<evidence type="ECO:0000313" key="2">
    <source>
        <dbReference type="EMBL" id="PSC06408.1"/>
    </source>
</evidence>
<sequence>MDIALDKVCALIRQARQFDVKEQGDSDADSGSNPTDDRAFDVLEDAPDDPVEGEIRAFISGLNEDERANLVALVWVGRGDYGPDEWDDAVALARERRDTPTDDYLLGIPNLPDLLDEGLAAFDLSCVDEDVGGPAGV</sequence>
<dbReference type="Pfam" id="PF12616">
    <property type="entry name" value="DUF3775"/>
    <property type="match status" value="1"/>
</dbReference>
<name>A0A2T1HXV6_9HYPH</name>
<organism evidence="2 3">
    <name type="scientific">Alsobacter soli</name>
    <dbReference type="NCBI Taxonomy" id="2109933"/>
    <lineage>
        <taxon>Bacteria</taxon>
        <taxon>Pseudomonadati</taxon>
        <taxon>Pseudomonadota</taxon>
        <taxon>Alphaproteobacteria</taxon>
        <taxon>Hyphomicrobiales</taxon>
        <taxon>Alsobacteraceae</taxon>
        <taxon>Alsobacter</taxon>
    </lineage>
</organism>
<dbReference type="OrthoDB" id="5641374at2"/>
<accession>A0A2T1HXV6</accession>
<dbReference type="InterPro" id="IPR022254">
    <property type="entry name" value="DUF3775"/>
</dbReference>
<feature type="region of interest" description="Disordered" evidence="1">
    <location>
        <begin position="20"/>
        <end position="46"/>
    </location>
</feature>
<protein>
    <recommendedName>
        <fullName evidence="4">DUF3775 domain-containing protein</fullName>
    </recommendedName>
</protein>
<proteinExistence type="predicted"/>
<dbReference type="RefSeq" id="WP_106335322.1">
    <property type="nucleotide sequence ID" value="NZ_PVZS01000003.1"/>
</dbReference>
<comment type="caution">
    <text evidence="2">The sequence shown here is derived from an EMBL/GenBank/DDBJ whole genome shotgun (WGS) entry which is preliminary data.</text>
</comment>
<evidence type="ECO:0008006" key="4">
    <source>
        <dbReference type="Google" id="ProtNLM"/>
    </source>
</evidence>
<dbReference type="AlphaFoldDB" id="A0A2T1HXV6"/>
<evidence type="ECO:0000256" key="1">
    <source>
        <dbReference type="SAM" id="MobiDB-lite"/>
    </source>
</evidence>
<gene>
    <name evidence="2" type="ORF">SLNSH_03765</name>
</gene>
<keyword evidence="3" id="KW-1185">Reference proteome</keyword>
<reference evidence="3" key="1">
    <citation type="submission" date="2018-03" db="EMBL/GenBank/DDBJ databases">
        <authorList>
            <person name="Sun L."/>
            <person name="Liu H."/>
            <person name="Chen W."/>
            <person name="Huang K."/>
            <person name="Liu W."/>
            <person name="Gao X."/>
        </authorList>
    </citation>
    <scope>NUCLEOTIDE SEQUENCE [LARGE SCALE GENOMIC DNA]</scope>
    <source>
        <strain evidence="3">SH9</strain>
    </source>
</reference>
<dbReference type="Proteomes" id="UP000239772">
    <property type="component" value="Unassembled WGS sequence"/>
</dbReference>
<evidence type="ECO:0000313" key="3">
    <source>
        <dbReference type="Proteomes" id="UP000239772"/>
    </source>
</evidence>
<dbReference type="EMBL" id="PVZS01000003">
    <property type="protein sequence ID" value="PSC06408.1"/>
    <property type="molecule type" value="Genomic_DNA"/>
</dbReference>